<feature type="compositionally biased region" description="Low complexity" evidence="6">
    <location>
        <begin position="851"/>
        <end position="862"/>
    </location>
</feature>
<feature type="region of interest" description="Disordered" evidence="6">
    <location>
        <begin position="564"/>
        <end position="666"/>
    </location>
</feature>
<dbReference type="STRING" id="307507.A0A2V0PPF6"/>
<protein>
    <submittedName>
        <fullName evidence="8">Kinesin</fullName>
    </submittedName>
</protein>
<feature type="domain" description="Kinesin motor" evidence="7">
    <location>
        <begin position="26"/>
        <end position="451"/>
    </location>
</feature>
<reference evidence="8 9" key="1">
    <citation type="journal article" date="2018" name="Sci. Rep.">
        <title>Raphidocelis subcapitata (=Pseudokirchneriella subcapitata) provides an insight into genome evolution and environmental adaptations in the Sphaeropleales.</title>
        <authorList>
            <person name="Suzuki S."/>
            <person name="Yamaguchi H."/>
            <person name="Nakajima N."/>
            <person name="Kawachi M."/>
        </authorList>
    </citation>
    <scope>NUCLEOTIDE SEQUENCE [LARGE SCALE GENOMIC DNA]</scope>
    <source>
        <strain evidence="8 9">NIES-35</strain>
    </source>
</reference>
<feature type="region of interest" description="Disordered" evidence="6">
    <location>
        <begin position="1045"/>
        <end position="1158"/>
    </location>
</feature>
<dbReference type="GO" id="GO:0007018">
    <property type="term" value="P:microtubule-based movement"/>
    <property type="evidence" value="ECO:0007669"/>
    <property type="project" value="InterPro"/>
</dbReference>
<dbReference type="PANTHER" id="PTHR47969:SF33">
    <property type="entry name" value="KINESIN-LIKE PROTEIN"/>
    <property type="match status" value="1"/>
</dbReference>
<dbReference type="GO" id="GO:0003777">
    <property type="term" value="F:microtubule motor activity"/>
    <property type="evidence" value="ECO:0007669"/>
    <property type="project" value="InterPro"/>
</dbReference>
<evidence type="ECO:0000256" key="6">
    <source>
        <dbReference type="SAM" id="MobiDB-lite"/>
    </source>
</evidence>
<proteinExistence type="inferred from homology"/>
<dbReference type="GO" id="GO:0051231">
    <property type="term" value="P:spindle elongation"/>
    <property type="evidence" value="ECO:0007669"/>
    <property type="project" value="TreeGrafter"/>
</dbReference>
<evidence type="ECO:0000259" key="7">
    <source>
        <dbReference type="PROSITE" id="PS50067"/>
    </source>
</evidence>
<dbReference type="InterPro" id="IPR036961">
    <property type="entry name" value="Kinesin_motor_dom_sf"/>
</dbReference>
<dbReference type="AlphaFoldDB" id="A0A2V0PPF6"/>
<feature type="compositionally biased region" description="Gly residues" evidence="6">
    <location>
        <begin position="949"/>
        <end position="958"/>
    </location>
</feature>
<keyword evidence="2 4" id="KW-0067">ATP-binding</keyword>
<dbReference type="EMBL" id="BDRX01000144">
    <property type="protein sequence ID" value="GBF99065.1"/>
    <property type="molecule type" value="Genomic_DNA"/>
</dbReference>
<evidence type="ECO:0000256" key="2">
    <source>
        <dbReference type="ARBA" id="ARBA00022840"/>
    </source>
</evidence>
<feature type="compositionally biased region" description="Low complexity" evidence="6">
    <location>
        <begin position="584"/>
        <end position="612"/>
    </location>
</feature>
<dbReference type="GO" id="GO:0008017">
    <property type="term" value="F:microtubule binding"/>
    <property type="evidence" value="ECO:0007669"/>
    <property type="project" value="InterPro"/>
</dbReference>
<evidence type="ECO:0000313" key="8">
    <source>
        <dbReference type="EMBL" id="GBF99065.1"/>
    </source>
</evidence>
<feature type="compositionally biased region" description="Low complexity" evidence="6">
    <location>
        <begin position="1049"/>
        <end position="1058"/>
    </location>
</feature>
<sequence length="1197" mass="120715">MDASPEPQQAEAPDAAESGEGAQPTRIQVVVRVRPVLAHEELRDVAVTCAPDGSRVQVLLPERKCCKPQTPGAAPKNGAAAASLPRARPDARVYEFDACLPGATTQAQLFDACGVEELVEAALDGYSSMIFAFGQTGSGKTHTIVGPRLGQLQAAAGAGVEAPQTPPPPQVEAVEAAAAARWEDGPLVAEEDGLLPRCAQALFSLASQRASEADFSLAVSCLEVYNEAVSDLLAADRQRPCQVRQDPRSEAFYVPGLTRIPVTSPKDAVAALAAALAYRHTRAHRLNVSSSRSHCLVAFDVHSEDRSGQGFGGRGVRRAGRLVLVDLAGSERLKDTGSDGGSGGGGGGGGGGGAVAGDRLAALRETGAINRSLFTLGQVLAALSLRNGRHGAPAGPGHSHVPYRDAKLTQLLWDGLRGSGRALMVACLAPLKQQAEESINTLHFAGMALRVRGESVITVDPQDAAVMELRSTVQALRADVRTLAGALHAVSQPGADVPSVLRALPPTLLQDAIRVGAGGASAPAGIGGNGGGGGGGGGSASGWGAPGGLLSAAALSGAPPLATAPGSLDGGASTRSPASPLPWGIRGSASSPGSPASGPARSNAGGKPAGASPAPPRPAWSLSGAAAALLPGGRGTGGAPSPPRRQPAWVGSSSFSPMFRGQPSPPRFPLSPPAAARFGGPAARAQMGLGAWPLLRSSGGIGGRGGSNAGSLDASGRPSWLAAAGSSAGGRAEGLSPFDKPLSSFPQLAALEAAFQTGDTQLLADASSHSLAGAAPADTGPSHVAAAVPGVLPPVVPTRVPQAVAASVLLPASVEAPRSLLPVRTSVSDASGAAAVGQSAVQLATAAAAAGVRPQQLQQQPRSPSPPRARHQQHTHRGHQPQPEPEPDALAWARRNPWFGVDEGMTAVAYSAHDAHVAAGGQPAGDAYFAAIEAAVAGALPEQWQAWRSGGGGGGGAETGARQQAEGQRRVSPRLRVSLKDATPAAAAGLNGGGGSDGPGSLAGAARQPLKAPGLTTAHPRLAAMSAYQHHRLPVTTWEASLARFTAKQQQPQQQPQQPQQPPHPQQPQQPQQPEPPHPLPAEASSVAGHAGSKAVLPRAHAGLPGLVRPLPDTRARRKDGSRRSAAGGLGTWQQLGAYGGSGGGGGGSGGGGGGASDYAAARQQVLDELRQAREAAERQRRAILLQFGRAVGRQWL</sequence>
<evidence type="ECO:0000256" key="4">
    <source>
        <dbReference type="PROSITE-ProRule" id="PRU00283"/>
    </source>
</evidence>
<dbReference type="PRINTS" id="PR00380">
    <property type="entry name" value="KINESINHEAVY"/>
</dbReference>
<organism evidence="8 9">
    <name type="scientific">Raphidocelis subcapitata</name>
    <dbReference type="NCBI Taxonomy" id="307507"/>
    <lineage>
        <taxon>Eukaryota</taxon>
        <taxon>Viridiplantae</taxon>
        <taxon>Chlorophyta</taxon>
        <taxon>core chlorophytes</taxon>
        <taxon>Chlorophyceae</taxon>
        <taxon>CS clade</taxon>
        <taxon>Sphaeropleales</taxon>
        <taxon>Selenastraceae</taxon>
        <taxon>Raphidocelis</taxon>
    </lineage>
</organism>
<dbReference type="InParanoid" id="A0A2V0PPF6"/>
<dbReference type="Gene3D" id="3.40.850.10">
    <property type="entry name" value="Kinesin motor domain"/>
    <property type="match status" value="1"/>
</dbReference>
<feature type="binding site" evidence="4">
    <location>
        <begin position="134"/>
        <end position="141"/>
    </location>
    <ligand>
        <name>ATP</name>
        <dbReference type="ChEBI" id="CHEBI:30616"/>
    </ligand>
</feature>
<evidence type="ECO:0000313" key="9">
    <source>
        <dbReference type="Proteomes" id="UP000247498"/>
    </source>
</evidence>
<dbReference type="Pfam" id="PF00225">
    <property type="entry name" value="Kinesin"/>
    <property type="match status" value="1"/>
</dbReference>
<keyword evidence="5" id="KW-0175">Coiled coil</keyword>
<name>A0A2V0PPF6_9CHLO</name>
<dbReference type="InterPro" id="IPR027640">
    <property type="entry name" value="Kinesin-like_fam"/>
</dbReference>
<gene>
    <name evidence="8" type="ORF">Rsub_11836</name>
</gene>
<comment type="caution">
    <text evidence="8">The sequence shown here is derived from an EMBL/GenBank/DDBJ whole genome shotgun (WGS) entry which is preliminary data.</text>
</comment>
<dbReference type="GO" id="GO:0005875">
    <property type="term" value="C:microtubule associated complex"/>
    <property type="evidence" value="ECO:0007669"/>
    <property type="project" value="TreeGrafter"/>
</dbReference>
<feature type="coiled-coil region" evidence="5">
    <location>
        <begin position="1160"/>
        <end position="1187"/>
    </location>
</feature>
<dbReference type="PANTHER" id="PTHR47969">
    <property type="entry name" value="CHROMOSOME-ASSOCIATED KINESIN KIF4A-RELATED"/>
    <property type="match status" value="1"/>
</dbReference>
<dbReference type="PROSITE" id="PS50067">
    <property type="entry name" value="KINESIN_MOTOR_2"/>
    <property type="match status" value="1"/>
</dbReference>
<dbReference type="Proteomes" id="UP000247498">
    <property type="component" value="Unassembled WGS sequence"/>
</dbReference>
<dbReference type="InterPro" id="IPR019821">
    <property type="entry name" value="Kinesin_motor_CS"/>
</dbReference>
<feature type="region of interest" description="Disordered" evidence="6">
    <location>
        <begin position="851"/>
        <end position="888"/>
    </location>
</feature>
<accession>A0A2V0PPF6</accession>
<dbReference type="PROSITE" id="PS00411">
    <property type="entry name" value="KINESIN_MOTOR_1"/>
    <property type="match status" value="1"/>
</dbReference>
<feature type="region of interest" description="Disordered" evidence="6">
    <location>
        <begin position="1"/>
        <end position="24"/>
    </location>
</feature>
<keyword evidence="9" id="KW-1185">Reference proteome</keyword>
<feature type="compositionally biased region" description="Gly residues" evidence="6">
    <location>
        <begin position="1138"/>
        <end position="1156"/>
    </location>
</feature>
<feature type="compositionally biased region" description="Low complexity" evidence="6">
    <location>
        <begin position="1"/>
        <end position="18"/>
    </location>
</feature>
<dbReference type="InterPro" id="IPR001752">
    <property type="entry name" value="Kinesin_motor_dom"/>
</dbReference>
<dbReference type="GO" id="GO:0005524">
    <property type="term" value="F:ATP binding"/>
    <property type="evidence" value="ECO:0007669"/>
    <property type="project" value="UniProtKB-UniRule"/>
</dbReference>
<feature type="region of interest" description="Disordered" evidence="6">
    <location>
        <begin position="704"/>
        <end position="735"/>
    </location>
</feature>
<feature type="compositionally biased region" description="Basic residues" evidence="6">
    <location>
        <begin position="868"/>
        <end position="879"/>
    </location>
</feature>
<dbReference type="OrthoDB" id="3176171at2759"/>
<comment type="similarity">
    <text evidence="4">Belongs to the TRAFAC class myosin-kinesin ATPase superfamily. Kinesin family.</text>
</comment>
<feature type="compositionally biased region" description="Pro residues" evidence="6">
    <location>
        <begin position="1059"/>
        <end position="1080"/>
    </location>
</feature>
<dbReference type="GO" id="GO:0007052">
    <property type="term" value="P:mitotic spindle organization"/>
    <property type="evidence" value="ECO:0007669"/>
    <property type="project" value="TreeGrafter"/>
</dbReference>
<dbReference type="SUPFAM" id="SSF52540">
    <property type="entry name" value="P-loop containing nucleoside triphosphate hydrolases"/>
    <property type="match status" value="1"/>
</dbReference>
<keyword evidence="1 4" id="KW-0547">Nucleotide-binding</keyword>
<feature type="region of interest" description="Disordered" evidence="6">
    <location>
        <begin position="946"/>
        <end position="1007"/>
    </location>
</feature>
<evidence type="ECO:0000256" key="1">
    <source>
        <dbReference type="ARBA" id="ARBA00022741"/>
    </source>
</evidence>
<evidence type="ECO:0000256" key="3">
    <source>
        <dbReference type="ARBA" id="ARBA00023175"/>
    </source>
</evidence>
<dbReference type="InterPro" id="IPR027417">
    <property type="entry name" value="P-loop_NTPase"/>
</dbReference>
<dbReference type="SMART" id="SM00129">
    <property type="entry name" value="KISc"/>
    <property type="match status" value="1"/>
</dbReference>
<evidence type="ECO:0000256" key="5">
    <source>
        <dbReference type="SAM" id="Coils"/>
    </source>
</evidence>
<feature type="compositionally biased region" description="Low complexity" evidence="6">
    <location>
        <begin position="619"/>
        <end position="631"/>
    </location>
</feature>
<keyword evidence="3 4" id="KW-0505">Motor protein</keyword>